<dbReference type="SUPFAM" id="SSF88659">
    <property type="entry name" value="Sigma3 and sigma4 domains of RNA polymerase sigma factors"/>
    <property type="match status" value="1"/>
</dbReference>
<accession>A0A413UEU5</accession>
<dbReference type="GO" id="GO:0016987">
    <property type="term" value="F:sigma factor activity"/>
    <property type="evidence" value="ECO:0007669"/>
    <property type="project" value="InterPro"/>
</dbReference>
<dbReference type="InterPro" id="IPR013324">
    <property type="entry name" value="RNA_pol_sigma_r3/r4-like"/>
</dbReference>
<evidence type="ECO:0000259" key="1">
    <source>
        <dbReference type="Pfam" id="PF08281"/>
    </source>
</evidence>
<proteinExistence type="predicted"/>
<organism evidence="2 3">
    <name type="scientific">Holdemanella biformis</name>
    <dbReference type="NCBI Taxonomy" id="1735"/>
    <lineage>
        <taxon>Bacteria</taxon>
        <taxon>Bacillati</taxon>
        <taxon>Bacillota</taxon>
        <taxon>Erysipelotrichia</taxon>
        <taxon>Erysipelotrichales</taxon>
        <taxon>Erysipelotrichaceae</taxon>
        <taxon>Holdemanella</taxon>
    </lineage>
</organism>
<dbReference type="GO" id="GO:0006352">
    <property type="term" value="P:DNA-templated transcription initiation"/>
    <property type="evidence" value="ECO:0007669"/>
    <property type="project" value="InterPro"/>
</dbReference>
<gene>
    <name evidence="2" type="ORF">DW907_02615</name>
</gene>
<sequence length="96" mass="11291">MIMRIIVLAKLKTTNLIKEVVYINKANRLKEVRPNDALILIKSVGLRKKYEQVLIMRYVYDMSCTEIADALHMEAQTIRNRVCKARKMFDKYVSNL</sequence>
<evidence type="ECO:0000313" key="3">
    <source>
        <dbReference type="Proteomes" id="UP000285288"/>
    </source>
</evidence>
<dbReference type="GO" id="GO:0003677">
    <property type="term" value="F:DNA binding"/>
    <property type="evidence" value="ECO:0007669"/>
    <property type="project" value="InterPro"/>
</dbReference>
<dbReference type="AlphaFoldDB" id="A0A413UEU5"/>
<comment type="caution">
    <text evidence="2">The sequence shown here is derived from an EMBL/GenBank/DDBJ whole genome shotgun (WGS) entry which is preliminary data.</text>
</comment>
<feature type="domain" description="RNA polymerase sigma factor 70 region 4 type 2" evidence="1">
    <location>
        <begin position="46"/>
        <end position="87"/>
    </location>
</feature>
<dbReference type="EMBL" id="QSGD01000005">
    <property type="protein sequence ID" value="RHB08799.1"/>
    <property type="molecule type" value="Genomic_DNA"/>
</dbReference>
<reference evidence="2 3" key="1">
    <citation type="submission" date="2018-08" db="EMBL/GenBank/DDBJ databases">
        <title>A genome reference for cultivated species of the human gut microbiota.</title>
        <authorList>
            <person name="Zou Y."/>
            <person name="Xue W."/>
            <person name="Luo G."/>
        </authorList>
    </citation>
    <scope>NUCLEOTIDE SEQUENCE [LARGE SCALE GENOMIC DNA]</scope>
    <source>
        <strain evidence="2 3">AM42-13AC</strain>
    </source>
</reference>
<name>A0A413UEU5_9FIRM</name>
<dbReference type="Gene3D" id="1.10.10.10">
    <property type="entry name" value="Winged helix-like DNA-binding domain superfamily/Winged helix DNA-binding domain"/>
    <property type="match status" value="1"/>
</dbReference>
<dbReference type="Proteomes" id="UP000285288">
    <property type="component" value="Unassembled WGS sequence"/>
</dbReference>
<dbReference type="Pfam" id="PF08281">
    <property type="entry name" value="Sigma70_r4_2"/>
    <property type="match status" value="1"/>
</dbReference>
<dbReference type="InterPro" id="IPR036388">
    <property type="entry name" value="WH-like_DNA-bd_sf"/>
</dbReference>
<protein>
    <recommendedName>
        <fullName evidence="1">RNA polymerase sigma factor 70 region 4 type 2 domain-containing protein</fullName>
    </recommendedName>
</protein>
<evidence type="ECO:0000313" key="2">
    <source>
        <dbReference type="EMBL" id="RHB08799.1"/>
    </source>
</evidence>
<dbReference type="InterPro" id="IPR013249">
    <property type="entry name" value="RNA_pol_sigma70_r4_t2"/>
</dbReference>